<sequence>MRPPSRRRSMRSYRPDEGGNSTVLNRHGGRRSGIADVGREDRGAGGDEDCAAGNGRGGARGIRWSGRRWALHFGRSDEACMPGFDVAQSCPRPVTYSNGPGDGGNAREGQDVGLRLGRRGDELRIDGPGSEKSSCP</sequence>
<dbReference type="Proteomes" id="UP001497516">
    <property type="component" value="Chromosome 6"/>
</dbReference>
<dbReference type="EMBL" id="OZ034819">
    <property type="protein sequence ID" value="CAL1395561.1"/>
    <property type="molecule type" value="Genomic_DNA"/>
</dbReference>
<organism evidence="2 3">
    <name type="scientific">Linum trigynum</name>
    <dbReference type="NCBI Taxonomy" id="586398"/>
    <lineage>
        <taxon>Eukaryota</taxon>
        <taxon>Viridiplantae</taxon>
        <taxon>Streptophyta</taxon>
        <taxon>Embryophyta</taxon>
        <taxon>Tracheophyta</taxon>
        <taxon>Spermatophyta</taxon>
        <taxon>Magnoliopsida</taxon>
        <taxon>eudicotyledons</taxon>
        <taxon>Gunneridae</taxon>
        <taxon>Pentapetalae</taxon>
        <taxon>rosids</taxon>
        <taxon>fabids</taxon>
        <taxon>Malpighiales</taxon>
        <taxon>Linaceae</taxon>
        <taxon>Linum</taxon>
    </lineage>
</organism>
<feature type="region of interest" description="Disordered" evidence="1">
    <location>
        <begin position="1"/>
        <end position="58"/>
    </location>
</feature>
<evidence type="ECO:0000313" key="2">
    <source>
        <dbReference type="EMBL" id="CAL1395561.1"/>
    </source>
</evidence>
<gene>
    <name evidence="2" type="ORF">LTRI10_LOCUS35987</name>
</gene>
<name>A0AAV2FB92_9ROSI</name>
<evidence type="ECO:0000313" key="3">
    <source>
        <dbReference type="Proteomes" id="UP001497516"/>
    </source>
</evidence>
<evidence type="ECO:0000256" key="1">
    <source>
        <dbReference type="SAM" id="MobiDB-lite"/>
    </source>
</evidence>
<accession>A0AAV2FB92</accession>
<proteinExistence type="predicted"/>
<protein>
    <submittedName>
        <fullName evidence="2">Uncharacterized protein</fullName>
    </submittedName>
</protein>
<feature type="compositionally biased region" description="Basic residues" evidence="1">
    <location>
        <begin position="1"/>
        <end position="11"/>
    </location>
</feature>
<keyword evidence="3" id="KW-1185">Reference proteome</keyword>
<feature type="region of interest" description="Disordered" evidence="1">
    <location>
        <begin position="92"/>
        <end position="136"/>
    </location>
</feature>
<reference evidence="2 3" key="1">
    <citation type="submission" date="2024-04" db="EMBL/GenBank/DDBJ databases">
        <authorList>
            <person name="Fracassetti M."/>
        </authorList>
    </citation>
    <scope>NUCLEOTIDE SEQUENCE [LARGE SCALE GENOMIC DNA]</scope>
</reference>
<dbReference type="AlphaFoldDB" id="A0AAV2FB92"/>